<name>A0A4U1F5L1_MONMO</name>
<evidence type="ECO:0000313" key="3">
    <source>
        <dbReference type="Proteomes" id="UP000308365"/>
    </source>
</evidence>
<reference evidence="3" key="1">
    <citation type="journal article" date="2019" name="IScience">
        <title>Narwhal Genome Reveals Long-Term Low Genetic Diversity despite Current Large Abundance Size.</title>
        <authorList>
            <person name="Westbury M.V."/>
            <person name="Petersen B."/>
            <person name="Garde E."/>
            <person name="Heide-Jorgensen M.P."/>
            <person name="Lorenzen E.D."/>
        </authorList>
    </citation>
    <scope>NUCLEOTIDE SEQUENCE [LARGE SCALE GENOMIC DNA]</scope>
</reference>
<evidence type="ECO:0000256" key="1">
    <source>
        <dbReference type="SAM" id="Phobius"/>
    </source>
</evidence>
<dbReference type="EMBL" id="RWIC01000380">
    <property type="protein sequence ID" value="TKC44655.1"/>
    <property type="molecule type" value="Genomic_DNA"/>
</dbReference>
<protein>
    <submittedName>
        <fullName evidence="2">Uncharacterized protein</fullName>
    </submittedName>
</protein>
<feature type="transmembrane region" description="Helical" evidence="1">
    <location>
        <begin position="49"/>
        <end position="70"/>
    </location>
</feature>
<keyword evidence="1" id="KW-0472">Membrane</keyword>
<dbReference type="AlphaFoldDB" id="A0A4U1F5L1"/>
<proteinExistence type="predicted"/>
<organism evidence="2 3">
    <name type="scientific">Monodon monoceros</name>
    <name type="common">Narwhal</name>
    <name type="synonym">Ceratodon monodon</name>
    <dbReference type="NCBI Taxonomy" id="40151"/>
    <lineage>
        <taxon>Eukaryota</taxon>
        <taxon>Metazoa</taxon>
        <taxon>Chordata</taxon>
        <taxon>Craniata</taxon>
        <taxon>Vertebrata</taxon>
        <taxon>Euteleostomi</taxon>
        <taxon>Mammalia</taxon>
        <taxon>Eutheria</taxon>
        <taxon>Laurasiatheria</taxon>
        <taxon>Artiodactyla</taxon>
        <taxon>Whippomorpha</taxon>
        <taxon>Cetacea</taxon>
        <taxon>Odontoceti</taxon>
        <taxon>Monodontidae</taxon>
        <taxon>Monodon</taxon>
    </lineage>
</organism>
<comment type="caution">
    <text evidence="2">The sequence shown here is derived from an EMBL/GenBank/DDBJ whole genome shotgun (WGS) entry which is preliminary data.</text>
</comment>
<evidence type="ECO:0000313" key="2">
    <source>
        <dbReference type="EMBL" id="TKC44655.1"/>
    </source>
</evidence>
<gene>
    <name evidence="2" type="ORF">EI555_010441</name>
</gene>
<dbReference type="Proteomes" id="UP000308365">
    <property type="component" value="Unassembled WGS sequence"/>
</dbReference>
<feature type="transmembrane region" description="Helical" evidence="1">
    <location>
        <begin position="76"/>
        <end position="95"/>
    </location>
</feature>
<keyword evidence="1" id="KW-0812">Transmembrane</keyword>
<sequence>MPSSGHQLWDAEHHPPLSDNDCYDSSASSAFEADVADRVQFIHLGCGRICACVTWLLVTYAIFLVTLVLLMPSKDFWYSVVHGIIFNCLAVLALCRGQYPKEMLLKKAWRFAAEAWRRDLYKCPKCCCIKPERAHRCSI</sequence>
<keyword evidence="1" id="KW-1133">Transmembrane helix</keyword>
<accession>A0A4U1F5L1</accession>